<evidence type="ECO:0000313" key="1">
    <source>
        <dbReference type="EMBL" id="SED34281.1"/>
    </source>
</evidence>
<name>A0A1H4ZXV5_9PSED</name>
<reference evidence="2" key="1">
    <citation type="submission" date="2016-10" db="EMBL/GenBank/DDBJ databases">
        <authorList>
            <person name="Varghese N."/>
            <person name="Submissions S."/>
        </authorList>
    </citation>
    <scope>NUCLEOTIDE SEQUENCE [LARGE SCALE GENOMIC DNA]</scope>
    <source>
        <strain evidence="2">DSM 9751</strain>
    </source>
</reference>
<accession>A0A1H4ZXV5</accession>
<dbReference type="Proteomes" id="UP000198982">
    <property type="component" value="Unassembled WGS sequence"/>
</dbReference>
<organism evidence="1 2">
    <name type="scientific">Pseudomonas saponiphila</name>
    <dbReference type="NCBI Taxonomy" id="556534"/>
    <lineage>
        <taxon>Bacteria</taxon>
        <taxon>Pseudomonadati</taxon>
        <taxon>Pseudomonadota</taxon>
        <taxon>Gammaproteobacteria</taxon>
        <taxon>Pseudomonadales</taxon>
        <taxon>Pseudomonadaceae</taxon>
        <taxon>Pseudomonas</taxon>
    </lineage>
</organism>
<sequence>MAALVSGCSEPTTGAYEATMVSPNGQARLMGIAIFKEDQIVADGQSVKVDRWVEEGEVLTAFAADDSQIFQIERTAEGEFKQAIPTGTLVFKKYELSTSPTTW</sequence>
<dbReference type="EMBL" id="FNTJ01000003">
    <property type="protein sequence ID" value="SED34281.1"/>
    <property type="molecule type" value="Genomic_DNA"/>
</dbReference>
<gene>
    <name evidence="1" type="ORF">SAMN05216178_6862</name>
</gene>
<keyword evidence="2" id="KW-1185">Reference proteome</keyword>
<proteinExistence type="predicted"/>
<protein>
    <submittedName>
        <fullName evidence="1">Uncharacterized protein</fullName>
    </submittedName>
</protein>
<dbReference type="AlphaFoldDB" id="A0A1H4ZXV5"/>
<evidence type="ECO:0000313" key="2">
    <source>
        <dbReference type="Proteomes" id="UP000198982"/>
    </source>
</evidence>